<dbReference type="OrthoDB" id="2205645at2759"/>
<feature type="compositionally biased region" description="Low complexity" evidence="1">
    <location>
        <begin position="100"/>
        <end position="114"/>
    </location>
</feature>
<name>A0A8H7UTD2_9FUNG</name>
<keyword evidence="3" id="KW-1185">Reference proteome</keyword>
<dbReference type="AlphaFoldDB" id="A0A8H7UTD2"/>
<organism evidence="2 3">
    <name type="scientific">Mucor plumbeus</name>
    <dbReference type="NCBI Taxonomy" id="97098"/>
    <lineage>
        <taxon>Eukaryota</taxon>
        <taxon>Fungi</taxon>
        <taxon>Fungi incertae sedis</taxon>
        <taxon>Mucoromycota</taxon>
        <taxon>Mucoromycotina</taxon>
        <taxon>Mucoromycetes</taxon>
        <taxon>Mucorales</taxon>
        <taxon>Mucorineae</taxon>
        <taxon>Mucoraceae</taxon>
        <taxon>Mucor</taxon>
    </lineage>
</organism>
<dbReference type="Proteomes" id="UP000650833">
    <property type="component" value="Unassembled WGS sequence"/>
</dbReference>
<evidence type="ECO:0000256" key="1">
    <source>
        <dbReference type="SAM" id="MobiDB-lite"/>
    </source>
</evidence>
<reference evidence="2" key="1">
    <citation type="submission" date="2020-12" db="EMBL/GenBank/DDBJ databases">
        <title>Metabolic potential, ecology and presence of endohyphal bacteria is reflected in genomic diversity of Mucoromycotina.</title>
        <authorList>
            <person name="Muszewska A."/>
            <person name="Okrasinska A."/>
            <person name="Steczkiewicz K."/>
            <person name="Drgas O."/>
            <person name="Orlowska M."/>
            <person name="Perlinska-Lenart U."/>
            <person name="Aleksandrzak-Piekarczyk T."/>
            <person name="Szatraj K."/>
            <person name="Zielenkiewicz U."/>
            <person name="Pilsyk S."/>
            <person name="Malc E."/>
            <person name="Mieczkowski P."/>
            <person name="Kruszewska J.S."/>
            <person name="Biernat P."/>
            <person name="Pawlowska J."/>
        </authorList>
    </citation>
    <scope>NUCLEOTIDE SEQUENCE</scope>
    <source>
        <strain evidence="2">CBS 226.32</strain>
    </source>
</reference>
<protein>
    <submittedName>
        <fullName evidence="2">Uncharacterized protein</fullName>
    </submittedName>
</protein>
<evidence type="ECO:0000313" key="3">
    <source>
        <dbReference type="Proteomes" id="UP000650833"/>
    </source>
</evidence>
<feature type="region of interest" description="Disordered" evidence="1">
    <location>
        <begin position="91"/>
        <end position="114"/>
    </location>
</feature>
<comment type="caution">
    <text evidence="2">The sequence shown here is derived from an EMBL/GenBank/DDBJ whole genome shotgun (WGS) entry which is preliminary data.</text>
</comment>
<dbReference type="EMBL" id="JAEPRC010001049">
    <property type="protein sequence ID" value="KAG2190134.1"/>
    <property type="molecule type" value="Genomic_DNA"/>
</dbReference>
<sequence length="454" mass="52544">MSLIVDKEAVRKHLKELQNENKIVNWEDFVVTYKHEIAESCSSVDNGRIIKKLWIDEVTTICLEMDIKLKHHKSYNNWHVVEKLLLSKTTGSSQLPIPPVTESESVSSTSEQTSFGVPSSSSALGVKLVEAKKAEVLAIYEDMDNRLKWKLKSGRYVEDVMKLLVVELNYVHPVCDVVLDIDDDNWKAYFSAEDLYEIREHLDIEHETFPSCMQEFLDAIPKTNNISEIFRFILDKRVEPETNPELYWLVSSLEAVAYMFISKYIPITDQTERDLIRRVWCFIDTAFDFSELKFRSEKQCQGSKIMKNKKRKISAVERMDRQIHGQIPDMVISFGNYEFGMAEVAKEAANTKEINEGRIKCCEIMNAMLANIVETYPSLQHEMKIVGFLISGMKITLLELSNPFGFVKLLKREKPLHFPEHSMAFITRLFPLLKLIWVTKLDMEARLKQVLLAT</sequence>
<accession>A0A8H7UTD2</accession>
<gene>
    <name evidence="2" type="ORF">INT46_003992</name>
</gene>
<evidence type="ECO:0000313" key="2">
    <source>
        <dbReference type="EMBL" id="KAG2190134.1"/>
    </source>
</evidence>
<proteinExistence type="predicted"/>